<accession>A0A1W0XBX4</accession>
<protein>
    <submittedName>
        <fullName evidence="2">Uncharacterized protein</fullName>
    </submittedName>
</protein>
<gene>
    <name evidence="2" type="ORF">BV898_01215</name>
</gene>
<sequence length="129" mass="14212">MVKEMATESNGGQSKSFWNCPQPRMNSMTPEVSFVTTLSPAVMQGKKSQKKSTTAPTTTVLQARLKLLVPCCIKYYLNDEDANSCSALGEEMKGSYGEGSEIKLEDKNNFAKRLLKQFSNVYAASRGKV</sequence>
<evidence type="ECO:0000256" key="1">
    <source>
        <dbReference type="SAM" id="MobiDB-lite"/>
    </source>
</evidence>
<organism evidence="2 3">
    <name type="scientific">Hypsibius exemplaris</name>
    <name type="common">Freshwater tardigrade</name>
    <dbReference type="NCBI Taxonomy" id="2072580"/>
    <lineage>
        <taxon>Eukaryota</taxon>
        <taxon>Metazoa</taxon>
        <taxon>Ecdysozoa</taxon>
        <taxon>Tardigrada</taxon>
        <taxon>Eutardigrada</taxon>
        <taxon>Parachela</taxon>
        <taxon>Hypsibioidea</taxon>
        <taxon>Hypsibiidae</taxon>
        <taxon>Hypsibius</taxon>
    </lineage>
</organism>
<keyword evidence="3" id="KW-1185">Reference proteome</keyword>
<name>A0A1W0XBX4_HYPEX</name>
<dbReference type="Proteomes" id="UP000192578">
    <property type="component" value="Unassembled WGS sequence"/>
</dbReference>
<reference evidence="3" key="1">
    <citation type="submission" date="2017-01" db="EMBL/GenBank/DDBJ databases">
        <title>Comparative genomics of anhydrobiosis in the tardigrade Hypsibius dujardini.</title>
        <authorList>
            <person name="Yoshida Y."/>
            <person name="Koutsovoulos G."/>
            <person name="Laetsch D."/>
            <person name="Stevens L."/>
            <person name="Kumar S."/>
            <person name="Horikawa D."/>
            <person name="Ishino K."/>
            <person name="Komine S."/>
            <person name="Tomita M."/>
            <person name="Blaxter M."/>
            <person name="Arakawa K."/>
        </authorList>
    </citation>
    <scope>NUCLEOTIDE SEQUENCE [LARGE SCALE GENOMIC DNA]</scope>
    <source>
        <strain evidence="3">Z151</strain>
    </source>
</reference>
<dbReference type="EMBL" id="MTYJ01000004">
    <property type="protein sequence ID" value="OQV25007.1"/>
    <property type="molecule type" value="Genomic_DNA"/>
</dbReference>
<feature type="compositionally biased region" description="Polar residues" evidence="1">
    <location>
        <begin position="7"/>
        <end position="24"/>
    </location>
</feature>
<comment type="caution">
    <text evidence="2">The sequence shown here is derived from an EMBL/GenBank/DDBJ whole genome shotgun (WGS) entry which is preliminary data.</text>
</comment>
<proteinExistence type="predicted"/>
<evidence type="ECO:0000313" key="3">
    <source>
        <dbReference type="Proteomes" id="UP000192578"/>
    </source>
</evidence>
<feature type="region of interest" description="Disordered" evidence="1">
    <location>
        <begin position="1"/>
        <end position="24"/>
    </location>
</feature>
<dbReference type="AlphaFoldDB" id="A0A1W0XBX4"/>
<evidence type="ECO:0000313" key="2">
    <source>
        <dbReference type="EMBL" id="OQV25007.1"/>
    </source>
</evidence>